<reference evidence="2" key="1">
    <citation type="submission" date="2016-10" db="EMBL/GenBank/DDBJ databases">
        <authorList>
            <person name="Varghese N."/>
            <person name="Submissions S."/>
        </authorList>
    </citation>
    <scope>NUCLEOTIDE SEQUENCE [LARGE SCALE GENOMIC DNA]</scope>
    <source>
        <strain evidence="2">CGMCC 1.11022</strain>
    </source>
</reference>
<dbReference type="RefSeq" id="WP_091593294.1">
    <property type="nucleotide sequence ID" value="NZ_FNEE01000005.1"/>
</dbReference>
<proteinExistence type="predicted"/>
<evidence type="ECO:0000313" key="2">
    <source>
        <dbReference type="Proteomes" id="UP000198894"/>
    </source>
</evidence>
<protein>
    <submittedName>
        <fullName evidence="1">Uncharacterized protein</fullName>
    </submittedName>
</protein>
<dbReference type="AlphaFoldDB" id="A0A1G8SD06"/>
<dbReference type="Proteomes" id="UP000198894">
    <property type="component" value="Unassembled WGS sequence"/>
</dbReference>
<dbReference type="EMBL" id="FNEE01000005">
    <property type="protein sequence ID" value="SDJ27051.1"/>
    <property type="molecule type" value="Genomic_DNA"/>
</dbReference>
<name>A0A1G8SD06_9HYPH</name>
<organism evidence="1 2">
    <name type="scientific">Mesorhizobium muleiense</name>
    <dbReference type="NCBI Taxonomy" id="1004279"/>
    <lineage>
        <taxon>Bacteria</taxon>
        <taxon>Pseudomonadati</taxon>
        <taxon>Pseudomonadota</taxon>
        <taxon>Alphaproteobacteria</taxon>
        <taxon>Hyphomicrobiales</taxon>
        <taxon>Phyllobacteriaceae</taxon>
        <taxon>Mesorhizobium</taxon>
    </lineage>
</organism>
<keyword evidence="2" id="KW-1185">Reference proteome</keyword>
<dbReference type="PROSITE" id="PS51257">
    <property type="entry name" value="PROKAR_LIPOPROTEIN"/>
    <property type="match status" value="1"/>
</dbReference>
<gene>
    <name evidence="1" type="ORF">SAMN05428953_105176</name>
</gene>
<sequence>MRRLAAIVAGLLLTGCANWEAHQSAQELRYLGRPVDALYDEYGVPVGIAPTSDGGRFLEFQSFRRGFECTAKVTTDRRGVITKIKTGGQNGCVTPL</sequence>
<accession>A0A1G8SD06</accession>
<evidence type="ECO:0000313" key="1">
    <source>
        <dbReference type="EMBL" id="SDJ27051.1"/>
    </source>
</evidence>